<dbReference type="AlphaFoldDB" id="A0A9P7AUL3"/>
<proteinExistence type="predicted"/>
<evidence type="ECO:0000256" key="1">
    <source>
        <dbReference type="SAM" id="MobiDB-lite"/>
    </source>
</evidence>
<feature type="compositionally biased region" description="Polar residues" evidence="1">
    <location>
        <begin position="660"/>
        <end position="669"/>
    </location>
</feature>
<dbReference type="PANTHER" id="PTHR39601:SF1">
    <property type="entry name" value="CHORIOGENIN HMINOR"/>
    <property type="match status" value="1"/>
</dbReference>
<dbReference type="PANTHER" id="PTHR39601">
    <property type="entry name" value="CHORIOGENIN HMINOR"/>
    <property type="match status" value="1"/>
</dbReference>
<dbReference type="Pfam" id="PF26013">
    <property type="entry name" value="DUF8004"/>
    <property type="match status" value="1"/>
</dbReference>
<dbReference type="EMBL" id="VNKQ01000014">
    <property type="protein sequence ID" value="KAG0646859.1"/>
    <property type="molecule type" value="Genomic_DNA"/>
</dbReference>
<comment type="caution">
    <text evidence="3">The sequence shown here is derived from an EMBL/GenBank/DDBJ whole genome shotgun (WGS) entry which is preliminary data.</text>
</comment>
<feature type="compositionally biased region" description="Low complexity" evidence="1">
    <location>
        <begin position="681"/>
        <end position="693"/>
    </location>
</feature>
<evidence type="ECO:0000313" key="4">
    <source>
        <dbReference type="Proteomes" id="UP000785200"/>
    </source>
</evidence>
<organism evidence="3 4">
    <name type="scientific">Hyphodiscus hymeniophilus</name>
    <dbReference type="NCBI Taxonomy" id="353542"/>
    <lineage>
        <taxon>Eukaryota</taxon>
        <taxon>Fungi</taxon>
        <taxon>Dikarya</taxon>
        <taxon>Ascomycota</taxon>
        <taxon>Pezizomycotina</taxon>
        <taxon>Leotiomycetes</taxon>
        <taxon>Helotiales</taxon>
        <taxon>Hyphodiscaceae</taxon>
        <taxon>Hyphodiscus</taxon>
    </lineage>
</organism>
<accession>A0A9P7AUL3</accession>
<evidence type="ECO:0000259" key="2">
    <source>
        <dbReference type="Pfam" id="PF26013"/>
    </source>
</evidence>
<sequence>MNISMSLALTMAGPIPSRTSSLNQNMHRSETPKDLSLYKGISHRPLGWKPKRLTMKTPEMVSPSKTTSLRRWDGAARGSSAWDGLRRDPELWYAQGNCLVYLYEKGQSKRGPAFRVPMDALLATKCRPLLDRFMAHSFDESPLSDFSSSEDGGYFDQPHSRQYELYIPPPPTAERGETFLYHVATRNLFAWIFRRPLVGPHLGGALVGLLNSMTEYRSAGEDNVQDLLDYMDEEGYADMRSSPNHALAVLFFAEHFQFKDLWIDAFTHCTGMHERLAASPGFEAMSRTSRALITRSKLEMDVRLQNAGQMLGSFLSDDLSDAHLGLSSGARAHLDKFRSFLQSYHVARLGYFPPASGAFPKDIYGQMCNEFQNLYDLLVDENFSVADDIPRSQQGGICVFQSVQAFDARHKYASLSHPLPLLPEVDDTATEKLQLRKRLSFSSKPDKMKPDPRLVAFSSLSKATNRQKQSLYDCALVRAYRDFEKDCIFSPSKADKAEKVSQTDARKVRWLLVYSILQTLLSVTRVPEQVRDTQNVPYSLCVLTAGCPPWKTDHPLEALLHTQTDQTKADFVSALSTPVDTFADSPSTIAEIKPDIDYFALAHKKQNSVSSSTSTISTMTSRKGTVRRALSTLGNMPELRHPKPHRATFHEILVHGYGNGTNHVSMTTQPEDEEHERKNSSESGSSSTEDLSSAWSNTSAGEEFDSPRSSMSTSRRGSDVSKKSIKDFLDAPMPLEEHAREASSGYSLSVYDDSSILHPDPLTVKKNDEKFMKVTKEVIVDREEAETRQADEDLLT</sequence>
<evidence type="ECO:0000313" key="3">
    <source>
        <dbReference type="EMBL" id="KAG0646859.1"/>
    </source>
</evidence>
<reference evidence="3" key="1">
    <citation type="submission" date="2019-07" db="EMBL/GenBank/DDBJ databases">
        <title>Hyphodiscus hymeniophilus genome sequencing and assembly.</title>
        <authorList>
            <person name="Kramer G."/>
            <person name="Nodwell J."/>
        </authorList>
    </citation>
    <scope>NUCLEOTIDE SEQUENCE</scope>
    <source>
        <strain evidence="3">ATCC 34498</strain>
    </source>
</reference>
<dbReference type="InterPro" id="IPR058317">
    <property type="entry name" value="DUF8004"/>
</dbReference>
<protein>
    <recommendedName>
        <fullName evidence="2">DUF8004 domain-containing protein</fullName>
    </recommendedName>
</protein>
<feature type="domain" description="DUF8004" evidence="2">
    <location>
        <begin position="225"/>
        <end position="315"/>
    </location>
</feature>
<dbReference type="Proteomes" id="UP000785200">
    <property type="component" value="Unassembled WGS sequence"/>
</dbReference>
<keyword evidence="4" id="KW-1185">Reference proteome</keyword>
<gene>
    <name evidence="3" type="ORF">D0Z07_6231</name>
</gene>
<feature type="region of interest" description="Disordered" evidence="1">
    <location>
        <begin position="658"/>
        <end position="723"/>
    </location>
</feature>
<dbReference type="OrthoDB" id="4114825at2759"/>
<name>A0A9P7AUL3_9HELO</name>